<proteinExistence type="predicted"/>
<evidence type="ECO:0000259" key="1">
    <source>
        <dbReference type="Pfam" id="PF12705"/>
    </source>
</evidence>
<accession>A0ABU7XEJ1</accession>
<feature type="domain" description="PD-(D/E)XK endonuclease-like" evidence="1">
    <location>
        <begin position="762"/>
        <end position="975"/>
    </location>
</feature>
<evidence type="ECO:0000313" key="2">
    <source>
        <dbReference type="EMBL" id="MEF3364916.1"/>
    </source>
</evidence>
<dbReference type="NCBIfam" id="TIGR02786">
    <property type="entry name" value="addB_alphas"/>
    <property type="match status" value="1"/>
</dbReference>
<dbReference type="InterPro" id="IPR014153">
    <property type="entry name" value="Ds_break_AddB"/>
</dbReference>
<dbReference type="InterPro" id="IPR038726">
    <property type="entry name" value="PDDEXK_AddAB-type"/>
</dbReference>
<dbReference type="SUPFAM" id="SSF52540">
    <property type="entry name" value="P-loop containing nucleoside triphosphate hydrolases"/>
    <property type="match status" value="1"/>
</dbReference>
<dbReference type="Proteomes" id="UP001350748">
    <property type="component" value="Unassembled WGS sequence"/>
</dbReference>
<dbReference type="InterPro" id="IPR027417">
    <property type="entry name" value="P-loop_NTPase"/>
</dbReference>
<protein>
    <submittedName>
        <fullName evidence="2">Double-strand break repair protein AddB</fullName>
    </submittedName>
</protein>
<dbReference type="EMBL" id="JAZHYN010000001">
    <property type="protein sequence ID" value="MEF3364916.1"/>
    <property type="molecule type" value="Genomic_DNA"/>
</dbReference>
<keyword evidence="3" id="KW-1185">Reference proteome</keyword>
<reference evidence="2 3" key="1">
    <citation type="submission" date="2024-02" db="EMBL/GenBank/DDBJ databases">
        <authorList>
            <person name="Grouzdev D."/>
        </authorList>
    </citation>
    <scope>NUCLEOTIDE SEQUENCE [LARGE SCALE GENOMIC DNA]</scope>
    <source>
        <strain evidence="2 3">9N</strain>
    </source>
</reference>
<sequence length="1035" mass="111448">MIAKPRNLFTIAPGAPFLETFVKALLGGEIVSSFSREATPLEMARATIYVPTQRAARALAVEFARAFEGRATLLPRILPLGALEERETVALFDADFAPGDEEALSPPIEELERRLLLSQLIMQWAQAMARAIISIDPSGAPNLHESEPFLVASTPSAAFALAADLGALIDECHIEELSFEAFEALSDDAFNDYWAITTRFLRVALHEWPAILAERGRLDASAYQKRLVEAQIAALARTAPLAPVIALGSTGAHPTTARLLGAIARLDNGAVVLPGLDQLMSESAWLGVGQGEKPGEPAFTHPQTMLKRLLATMGAARDEACELGRLAPALAARRALVSQAMLPADATSAWRDYRADEGAGFAAALEDVVVLEASDERLEALTLALFMREALDTPGRTAALVTPDRNIARRVAVELRRFEIEIDDSGGKPLATTPIGALARLVAAIGADGASAVNAAALFAHPLTRLGFARGRIAALAPLIEIGVLRSVASPDGRWAAEVAAAREMARSPHAHPAARRIGDDDWCAVEDMLTRLDAAFAPLAALATNASLAARAEAHRAAFEALIASEEESGDEDAATLFELLDRLARAEAPPGFDAQSYAALFDRVAFEATLRGPRRAHPRLKILGPLEARLIEADLILLAGLDEGVWPPQTDTGAFLNRSMRTQLGLMAPERRIGQSAHDFVMALGAARVVVSRAVKRDGAPTVPSRFLARLSALAGEAFANCKARGDAMLAIAAALDRPKETIAISRPEPRPPVELRPQRLSVTRVERLRRDPYAIFAEYVLKLAPLPPLGLELGAREIGMAIHEALAAFVKRHPRGALPLDARETLLVFAREKLGGFMSDPAFLSFQWPRLEAGLDHALAFERERRDEDREIFIETQGKMTLALEDGASFLLTAVADRIEVDAEGRAYVFDYKTGAPPSNKQVRVGWSPQLTLEAAMIEAGAFEAVGARQVSGAAYVGLKNGGETRWLGWKDESLPDVVAEHRAEAVKLLSQFRNAATPYASRPHPAFMSDVGDYDHLARVKEWMRGGGDGA</sequence>
<dbReference type="Pfam" id="PF12705">
    <property type="entry name" value="PDDEXK_1"/>
    <property type="match status" value="1"/>
</dbReference>
<organism evidence="2 3">
    <name type="scientific">Methylocystis borbori</name>
    <dbReference type="NCBI Taxonomy" id="3118750"/>
    <lineage>
        <taxon>Bacteria</taxon>
        <taxon>Pseudomonadati</taxon>
        <taxon>Pseudomonadota</taxon>
        <taxon>Alphaproteobacteria</taxon>
        <taxon>Hyphomicrobiales</taxon>
        <taxon>Methylocystaceae</taxon>
        <taxon>Methylocystis</taxon>
    </lineage>
</organism>
<dbReference type="RefSeq" id="WP_332079798.1">
    <property type="nucleotide sequence ID" value="NZ_JAZHYN010000001.1"/>
</dbReference>
<comment type="caution">
    <text evidence="2">The sequence shown here is derived from an EMBL/GenBank/DDBJ whole genome shotgun (WGS) entry which is preliminary data.</text>
</comment>
<gene>
    <name evidence="2" type="primary">addB</name>
    <name evidence="2" type="ORF">V3H18_00035</name>
</gene>
<name>A0ABU7XEJ1_9HYPH</name>
<evidence type="ECO:0000313" key="3">
    <source>
        <dbReference type="Proteomes" id="UP001350748"/>
    </source>
</evidence>